<feature type="transmembrane region" description="Helical" evidence="1">
    <location>
        <begin position="16"/>
        <end position="37"/>
    </location>
</feature>
<name>A0ABU3RXS4_9MICO</name>
<feature type="transmembrane region" description="Helical" evidence="1">
    <location>
        <begin position="394"/>
        <end position="419"/>
    </location>
</feature>
<evidence type="ECO:0000313" key="3">
    <source>
        <dbReference type="Proteomes" id="UP001256673"/>
    </source>
</evidence>
<dbReference type="Proteomes" id="UP001256673">
    <property type="component" value="Unassembled WGS sequence"/>
</dbReference>
<evidence type="ECO:0000256" key="1">
    <source>
        <dbReference type="SAM" id="Phobius"/>
    </source>
</evidence>
<gene>
    <name evidence="2" type="ORF">RWH43_12705</name>
</gene>
<dbReference type="RefSeq" id="WP_316001666.1">
    <property type="nucleotide sequence ID" value="NZ_JAWDIU010000004.1"/>
</dbReference>
<feature type="transmembrane region" description="Helical" evidence="1">
    <location>
        <begin position="127"/>
        <end position="150"/>
    </location>
</feature>
<feature type="transmembrane region" description="Helical" evidence="1">
    <location>
        <begin position="189"/>
        <end position="208"/>
    </location>
</feature>
<keyword evidence="1" id="KW-0812">Transmembrane</keyword>
<keyword evidence="3" id="KW-1185">Reference proteome</keyword>
<feature type="transmembrane region" description="Helical" evidence="1">
    <location>
        <begin position="301"/>
        <end position="325"/>
    </location>
</feature>
<comment type="caution">
    <text evidence="2">The sequence shown here is derived from an EMBL/GenBank/DDBJ whole genome shotgun (WGS) entry which is preliminary data.</text>
</comment>
<keyword evidence="1" id="KW-0472">Membrane</keyword>
<keyword evidence="1" id="KW-1133">Transmembrane helix</keyword>
<reference evidence="2 3" key="1">
    <citation type="submission" date="2023-09" db="EMBL/GenBank/DDBJ databases">
        <title>Microbacterium fusihabitans sp. nov., Microbacterium phycihabitans sp. nov., and Microbacterium cervinum sp. nov., isolated from dried seaweeds of beach.</title>
        <authorList>
            <person name="Lee S.D."/>
        </authorList>
    </citation>
    <scope>NUCLEOTIDE SEQUENCE [LARGE SCALE GENOMIC DNA]</scope>
    <source>
        <strain evidence="2 3">KSW2-21</strain>
    </source>
</reference>
<dbReference type="EMBL" id="JAWDIU010000004">
    <property type="protein sequence ID" value="MDU0327619.1"/>
    <property type="molecule type" value="Genomic_DNA"/>
</dbReference>
<feature type="transmembrane region" description="Helical" evidence="1">
    <location>
        <begin position="439"/>
        <end position="459"/>
    </location>
</feature>
<proteinExistence type="predicted"/>
<feature type="transmembrane region" description="Helical" evidence="1">
    <location>
        <begin position="466"/>
        <end position="487"/>
    </location>
</feature>
<feature type="transmembrane region" description="Helical" evidence="1">
    <location>
        <begin position="156"/>
        <end position="177"/>
    </location>
</feature>
<feature type="transmembrane region" description="Helical" evidence="1">
    <location>
        <begin position="245"/>
        <end position="262"/>
    </location>
</feature>
<feature type="transmembrane region" description="Helical" evidence="1">
    <location>
        <begin position="513"/>
        <end position="531"/>
    </location>
</feature>
<evidence type="ECO:0000313" key="2">
    <source>
        <dbReference type="EMBL" id="MDU0327619.1"/>
    </source>
</evidence>
<protein>
    <submittedName>
        <fullName evidence="2">Polyketide antibiotic transporter</fullName>
    </submittedName>
</protein>
<feature type="transmembrane region" description="Helical" evidence="1">
    <location>
        <begin position="73"/>
        <end position="97"/>
    </location>
</feature>
<sequence>MNVIGPLLRARLRRDAVQLTLWIACTLALAAAAVVGVRGQFPTVEDRQGLLAAAIANPVILLFRGLPSGSDEAAFATFLIAPFLMLLAALMSTFLAVRHTRGDEETGRAELIAATPAGRSAALIATVWHGILADVVLGALVALAFLGFGYPARGSLVLGLSVTATGLVFFAVALVAAQVVRTSRVANAIGVWAVLIGLLVCGLGNALGTPSADLQRMRSAPLAWISPYGWAENVRAFDADDARPLLLSLALTVVCALVAFALHRSRDLGASLLPAPRGAAAAGRLLSGPLGLAWREGRGAVIGWTVGGLVVGLLATRLSSVIAQIGDTIPSVQAVLQALAAQGSLAQGAVEVFFTLAGILAACAGVQMIARLRQDEAAGLAEPLLAAAVSRSRWLGAGLALSAAAIIGVLGAAVVGAAVGLATTDGGDTSLLRDAVVSAGGQALAAAAIAVIAALAFVFVPRLAVVIGWAVVGIAAIVGLFGPLLGLPDAVVRASPLASVPVVSGDTVDPRGAVVWAIVVIVAGGAAVLGIRRREVVADR</sequence>
<feature type="transmembrane region" description="Helical" evidence="1">
    <location>
        <begin position="49"/>
        <end position="67"/>
    </location>
</feature>
<accession>A0ABU3RXS4</accession>
<feature type="transmembrane region" description="Helical" evidence="1">
    <location>
        <begin position="345"/>
        <end position="366"/>
    </location>
</feature>
<organism evidence="2 3">
    <name type="scientific">Microbacterium algihabitans</name>
    <dbReference type="NCBI Taxonomy" id="3075992"/>
    <lineage>
        <taxon>Bacteria</taxon>
        <taxon>Bacillati</taxon>
        <taxon>Actinomycetota</taxon>
        <taxon>Actinomycetes</taxon>
        <taxon>Micrococcales</taxon>
        <taxon>Microbacteriaceae</taxon>
        <taxon>Microbacterium</taxon>
    </lineage>
</organism>